<dbReference type="AlphaFoldDB" id="A0A9Q1BPU2"/>
<reference evidence="1" key="1">
    <citation type="submission" date="2021-10" db="EMBL/GenBank/DDBJ databases">
        <title>Tropical sea cucumber genome reveals ecological adaptation and Cuvierian tubules defense mechanism.</title>
        <authorList>
            <person name="Chen T."/>
        </authorList>
    </citation>
    <scope>NUCLEOTIDE SEQUENCE</scope>
    <source>
        <strain evidence="1">Nanhai2018</strain>
        <tissue evidence="1">Muscle</tissue>
    </source>
</reference>
<dbReference type="Proteomes" id="UP001152320">
    <property type="component" value="Chromosome 13"/>
</dbReference>
<keyword evidence="2" id="KW-1185">Reference proteome</keyword>
<protein>
    <submittedName>
        <fullName evidence="1">Uncharacterized protein</fullName>
    </submittedName>
</protein>
<comment type="caution">
    <text evidence="1">The sequence shown here is derived from an EMBL/GenBank/DDBJ whole genome shotgun (WGS) entry which is preliminary data.</text>
</comment>
<name>A0A9Q1BPU2_HOLLE</name>
<proteinExistence type="predicted"/>
<organism evidence="1 2">
    <name type="scientific">Holothuria leucospilota</name>
    <name type="common">Black long sea cucumber</name>
    <name type="synonym">Mertensiothuria leucospilota</name>
    <dbReference type="NCBI Taxonomy" id="206669"/>
    <lineage>
        <taxon>Eukaryota</taxon>
        <taxon>Metazoa</taxon>
        <taxon>Echinodermata</taxon>
        <taxon>Eleutherozoa</taxon>
        <taxon>Echinozoa</taxon>
        <taxon>Holothuroidea</taxon>
        <taxon>Aspidochirotacea</taxon>
        <taxon>Aspidochirotida</taxon>
        <taxon>Holothuriidae</taxon>
        <taxon>Holothuria</taxon>
    </lineage>
</organism>
<dbReference type="EMBL" id="JAIZAY010000013">
    <property type="protein sequence ID" value="KAJ8030581.1"/>
    <property type="molecule type" value="Genomic_DNA"/>
</dbReference>
<evidence type="ECO:0000313" key="2">
    <source>
        <dbReference type="Proteomes" id="UP001152320"/>
    </source>
</evidence>
<sequence>MLPPGAATTFIEYSKTGFLPYVQSQLRKANIVDTVWDEYIPNSLKSMTRQKRGKGTRRRVQPETKIPGNWKVFLRFDENKMELFAFLAQQGTQIHTDGKVVSSTLGKLTILNSETEDTSRLSPCTHEEVDTRLLLPTCR</sequence>
<dbReference type="OrthoDB" id="7339946at2759"/>
<gene>
    <name evidence="1" type="ORF">HOLleu_27037</name>
</gene>
<accession>A0A9Q1BPU2</accession>
<evidence type="ECO:0000313" key="1">
    <source>
        <dbReference type="EMBL" id="KAJ8030581.1"/>
    </source>
</evidence>